<gene>
    <name evidence="1" type="ORF">FJV41_21875</name>
</gene>
<dbReference type="AlphaFoldDB" id="A0A540WXU3"/>
<sequence length="76" mass="8506">MGCGGMEPALEEEQAALDTREDALPFCGNQSYWIDYYSDATYTKWVGYISCECYQTAWLSGRRTSFAVTDFSSTCG</sequence>
<name>A0A540WXU3_9BACT</name>
<reference evidence="1 2" key="1">
    <citation type="submission" date="2019-06" db="EMBL/GenBank/DDBJ databases">
        <authorList>
            <person name="Livingstone P."/>
            <person name="Whitworth D."/>
        </authorList>
    </citation>
    <scope>NUCLEOTIDE SEQUENCE [LARGE SCALE GENOMIC DNA]</scope>
    <source>
        <strain evidence="1 2">AM401</strain>
    </source>
</reference>
<keyword evidence="2" id="KW-1185">Reference proteome</keyword>
<proteinExistence type="predicted"/>
<dbReference type="OrthoDB" id="5514530at2"/>
<accession>A0A540WXU3</accession>
<evidence type="ECO:0000313" key="2">
    <source>
        <dbReference type="Proteomes" id="UP000315369"/>
    </source>
</evidence>
<protein>
    <submittedName>
        <fullName evidence="1">Uncharacterized protein</fullName>
    </submittedName>
</protein>
<evidence type="ECO:0000313" key="1">
    <source>
        <dbReference type="EMBL" id="TQF13822.1"/>
    </source>
</evidence>
<comment type="caution">
    <text evidence="1">The sequence shown here is derived from an EMBL/GenBank/DDBJ whole genome shotgun (WGS) entry which is preliminary data.</text>
</comment>
<dbReference type="EMBL" id="VIFM01000087">
    <property type="protein sequence ID" value="TQF13822.1"/>
    <property type="molecule type" value="Genomic_DNA"/>
</dbReference>
<organism evidence="1 2">
    <name type="scientific">Myxococcus llanfairpwllgwyngyllgogerychwyrndrobwllllantysiliogogogochensis</name>
    <dbReference type="NCBI Taxonomy" id="2590453"/>
    <lineage>
        <taxon>Bacteria</taxon>
        <taxon>Pseudomonadati</taxon>
        <taxon>Myxococcota</taxon>
        <taxon>Myxococcia</taxon>
        <taxon>Myxococcales</taxon>
        <taxon>Cystobacterineae</taxon>
        <taxon>Myxococcaceae</taxon>
        <taxon>Myxococcus</taxon>
    </lineage>
</organism>
<dbReference type="Proteomes" id="UP000315369">
    <property type="component" value="Unassembled WGS sequence"/>
</dbReference>